<keyword evidence="4" id="KW-1185">Reference proteome</keyword>
<dbReference type="CDD" id="cd01097">
    <property type="entry name" value="Tetrahydromethanopterin_reductase"/>
    <property type="match status" value="1"/>
</dbReference>
<feature type="domain" description="Luciferase-like" evidence="2">
    <location>
        <begin position="14"/>
        <end position="226"/>
    </location>
</feature>
<dbReference type="InterPro" id="IPR050564">
    <property type="entry name" value="F420-G6PD/mer"/>
</dbReference>
<organism evidence="3 4">
    <name type="scientific">Capillimicrobium parvum</name>
    <dbReference type="NCBI Taxonomy" id="2884022"/>
    <lineage>
        <taxon>Bacteria</taxon>
        <taxon>Bacillati</taxon>
        <taxon>Actinomycetota</taxon>
        <taxon>Thermoleophilia</taxon>
        <taxon>Solirubrobacterales</taxon>
        <taxon>Capillimicrobiaceae</taxon>
        <taxon>Capillimicrobium</taxon>
    </lineage>
</organism>
<dbReference type="Pfam" id="PF00296">
    <property type="entry name" value="Bac_luciferase"/>
    <property type="match status" value="1"/>
</dbReference>
<evidence type="ECO:0000256" key="1">
    <source>
        <dbReference type="ARBA" id="ARBA00023002"/>
    </source>
</evidence>
<dbReference type="InterPro" id="IPR011251">
    <property type="entry name" value="Luciferase-like_dom"/>
</dbReference>
<dbReference type="InterPro" id="IPR036661">
    <property type="entry name" value="Luciferase-like_sf"/>
</dbReference>
<name>A0A9E7C327_9ACTN</name>
<dbReference type="EMBL" id="CP087164">
    <property type="protein sequence ID" value="UGS38113.1"/>
    <property type="molecule type" value="Genomic_DNA"/>
</dbReference>
<dbReference type="PANTHER" id="PTHR43244">
    <property type="match status" value="1"/>
</dbReference>
<reference evidence="3" key="1">
    <citation type="journal article" date="2022" name="Int. J. Syst. Evol. Microbiol.">
        <title>Pseudomonas aegrilactucae sp. nov. and Pseudomonas morbosilactucae sp. nov., pathogens causing bacterial rot of lettuce in Japan.</title>
        <authorList>
            <person name="Sawada H."/>
            <person name="Fujikawa T."/>
            <person name="Satou M."/>
        </authorList>
    </citation>
    <scope>NUCLEOTIDE SEQUENCE</scope>
    <source>
        <strain evidence="3">0166_1</strain>
    </source>
</reference>
<dbReference type="AlphaFoldDB" id="A0A9E7C327"/>
<gene>
    <name evidence="3" type="primary">fgd_9</name>
    <name evidence="3" type="ORF">DSM104329_04536</name>
</gene>
<keyword evidence="1 3" id="KW-0560">Oxidoreductase</keyword>
<dbReference type="EC" id="1.1.98.2" evidence="3"/>
<evidence type="ECO:0000313" key="4">
    <source>
        <dbReference type="Proteomes" id="UP001162834"/>
    </source>
</evidence>
<dbReference type="Gene3D" id="3.20.20.30">
    <property type="entry name" value="Luciferase-like domain"/>
    <property type="match status" value="1"/>
</dbReference>
<dbReference type="RefSeq" id="WP_259312145.1">
    <property type="nucleotide sequence ID" value="NZ_CP087164.1"/>
</dbReference>
<dbReference type="SUPFAM" id="SSF51679">
    <property type="entry name" value="Bacterial luciferase-like"/>
    <property type="match status" value="1"/>
</dbReference>
<dbReference type="GO" id="GO:0052749">
    <property type="term" value="F:glucose-6-phosphate dehydrogenase (coenzyme F420) activity"/>
    <property type="evidence" value="ECO:0007669"/>
    <property type="project" value="UniProtKB-EC"/>
</dbReference>
<evidence type="ECO:0000259" key="2">
    <source>
        <dbReference type="Pfam" id="PF00296"/>
    </source>
</evidence>
<sequence>MTAGTPELGVFVTPEAATYPDVVRQVQAAERGGLELVGIQDHPYQRRFLDTFTLIADLLARTERVRVFPDVANLPLRPPPVLAKTAASLDVMSGGRFELGLGAGGFWDAIAAMGGPRRTPGESVEALEEAIAILRASWSGERSVRFAGRHYAVDGWHPGPPPAHPIGIWIGAYGPRMLRLTGRLGDGWLPSLPYAPPERIPEMQRRIDDAAASAGRDPGAIRRILNVGGEITGGPATELLQGPPDHWIEALTGFVLELGFDGLAFWPTGGGDDLGQIERFAAEVAPGVREAVARGG</sequence>
<dbReference type="KEGG" id="sbae:DSM104329_04536"/>
<accession>A0A9E7C327</accession>
<evidence type="ECO:0000313" key="3">
    <source>
        <dbReference type="EMBL" id="UGS38113.1"/>
    </source>
</evidence>
<proteinExistence type="predicted"/>
<dbReference type="Proteomes" id="UP001162834">
    <property type="component" value="Chromosome"/>
</dbReference>
<dbReference type="GO" id="GO:0016705">
    <property type="term" value="F:oxidoreductase activity, acting on paired donors, with incorporation or reduction of molecular oxygen"/>
    <property type="evidence" value="ECO:0007669"/>
    <property type="project" value="InterPro"/>
</dbReference>
<dbReference type="PANTHER" id="PTHR43244:SF1">
    <property type="entry name" value="5,10-METHYLENETETRAHYDROMETHANOPTERIN REDUCTASE"/>
    <property type="match status" value="1"/>
</dbReference>
<protein>
    <submittedName>
        <fullName evidence="3">F420-dependent glucose-6-phosphate dehydrogenase</fullName>
        <ecNumber evidence="3">1.1.98.2</ecNumber>
    </submittedName>
</protein>